<evidence type="ECO:0000313" key="4">
    <source>
        <dbReference type="EMBL" id="SEQ90818.1"/>
    </source>
</evidence>
<dbReference type="SUPFAM" id="SSF53613">
    <property type="entry name" value="Ribokinase-like"/>
    <property type="match status" value="1"/>
</dbReference>
<protein>
    <submittedName>
        <fullName evidence="4">Ribokinase</fullName>
    </submittedName>
</protein>
<dbReference type="CDD" id="cd01166">
    <property type="entry name" value="KdgK"/>
    <property type="match status" value="1"/>
</dbReference>
<dbReference type="InterPro" id="IPR002173">
    <property type="entry name" value="Carboh/pur_kinase_PfkB_CS"/>
</dbReference>
<accession>A0A1H9JVF6</accession>
<name>A0A1H9JVF6_9BACI</name>
<dbReference type="GO" id="GO:0016301">
    <property type="term" value="F:kinase activity"/>
    <property type="evidence" value="ECO:0007669"/>
    <property type="project" value="UniProtKB-KW"/>
</dbReference>
<keyword evidence="5" id="KW-1185">Reference proteome</keyword>
<dbReference type="EMBL" id="FOES01000033">
    <property type="protein sequence ID" value="SEQ90818.1"/>
    <property type="molecule type" value="Genomic_DNA"/>
</dbReference>
<dbReference type="PANTHER" id="PTHR10584">
    <property type="entry name" value="SUGAR KINASE"/>
    <property type="match status" value="1"/>
</dbReference>
<dbReference type="OrthoDB" id="9806249at2"/>
<dbReference type="RefSeq" id="WP_091774754.1">
    <property type="nucleotide sequence ID" value="NZ_CAESCL010000048.1"/>
</dbReference>
<evidence type="ECO:0000259" key="3">
    <source>
        <dbReference type="Pfam" id="PF00294"/>
    </source>
</evidence>
<gene>
    <name evidence="4" type="ORF">SAMN05216362_13325</name>
</gene>
<proteinExistence type="predicted"/>
<reference evidence="4 5" key="1">
    <citation type="submission" date="2016-10" db="EMBL/GenBank/DDBJ databases">
        <authorList>
            <person name="de Groot N.N."/>
        </authorList>
    </citation>
    <scope>NUCLEOTIDE SEQUENCE [LARGE SCALE GENOMIC DNA]</scope>
    <source>
        <strain evidence="4 5">DSM 21633</strain>
    </source>
</reference>
<dbReference type="InterPro" id="IPR011611">
    <property type="entry name" value="PfkB_dom"/>
</dbReference>
<dbReference type="InterPro" id="IPR029056">
    <property type="entry name" value="Ribokinase-like"/>
</dbReference>
<evidence type="ECO:0000256" key="1">
    <source>
        <dbReference type="ARBA" id="ARBA00022679"/>
    </source>
</evidence>
<dbReference type="AlphaFoldDB" id="A0A1H9JVF6"/>
<dbReference type="PROSITE" id="PS00584">
    <property type="entry name" value="PFKB_KINASES_2"/>
    <property type="match status" value="1"/>
</dbReference>
<dbReference type="Proteomes" id="UP000199427">
    <property type="component" value="Unassembled WGS sequence"/>
</dbReference>
<dbReference type="STRING" id="571933.SAMN05216362_13325"/>
<dbReference type="Pfam" id="PF00294">
    <property type="entry name" value="PfkB"/>
    <property type="match status" value="1"/>
</dbReference>
<dbReference type="PANTHER" id="PTHR10584:SF167">
    <property type="entry name" value="PFKB DOMAIN PROTEIN"/>
    <property type="match status" value="1"/>
</dbReference>
<organism evidence="4 5">
    <name type="scientific">Piscibacillus halophilus</name>
    <dbReference type="NCBI Taxonomy" id="571933"/>
    <lineage>
        <taxon>Bacteria</taxon>
        <taxon>Bacillati</taxon>
        <taxon>Bacillota</taxon>
        <taxon>Bacilli</taxon>
        <taxon>Bacillales</taxon>
        <taxon>Bacillaceae</taxon>
        <taxon>Piscibacillus</taxon>
    </lineage>
</organism>
<sequence length="291" mass="32192">MITVIGDLAVDILVNKGRTNYATDTDGQINFRPGGQANNVASFIGRENVACQLIGKVGDDPFGTYLIEESRKQGVTPIVKKEKQEKTGSIVIMIDNHNGERTMITDRGANLKLTAKDIQDVENSDILYLSGYSLFTEHTKDAAQKAKDQALKLNIPIALDPSSTYFLKDYKEEFLDFLNGITFFFPNYEEGVLLTGEKEPRKILDQLKRYVSVPILTLGHEGCLLDYENVYKHLAAPKVEAIDTTAAGDSFVGGFLATYRKTQNILEATERAIEISSKTVTYHGALPSVTK</sequence>
<keyword evidence="2 4" id="KW-0418">Kinase</keyword>
<dbReference type="Gene3D" id="3.40.1190.20">
    <property type="match status" value="1"/>
</dbReference>
<keyword evidence="1" id="KW-0808">Transferase</keyword>
<evidence type="ECO:0000256" key="2">
    <source>
        <dbReference type="ARBA" id="ARBA00022777"/>
    </source>
</evidence>
<feature type="domain" description="Carbohydrate kinase PfkB" evidence="3">
    <location>
        <begin position="2"/>
        <end position="288"/>
    </location>
</feature>
<evidence type="ECO:0000313" key="5">
    <source>
        <dbReference type="Proteomes" id="UP000199427"/>
    </source>
</evidence>